<evidence type="ECO:0000256" key="10">
    <source>
        <dbReference type="SAM" id="Phobius"/>
    </source>
</evidence>
<keyword evidence="3 11" id="KW-0808">Transferase</keyword>
<gene>
    <name evidence="11" type="ORF">FVE85_1276</name>
</gene>
<protein>
    <submittedName>
        <fullName evidence="11">Carbohydrate sulfotransferase 14</fullName>
    </submittedName>
</protein>
<evidence type="ECO:0000256" key="3">
    <source>
        <dbReference type="ARBA" id="ARBA00022679"/>
    </source>
</evidence>
<keyword evidence="4 10" id="KW-0812">Transmembrane</keyword>
<dbReference type="GO" id="GO:0016051">
    <property type="term" value="P:carbohydrate biosynthetic process"/>
    <property type="evidence" value="ECO:0007669"/>
    <property type="project" value="InterPro"/>
</dbReference>
<dbReference type="InterPro" id="IPR018011">
    <property type="entry name" value="Carb_sulfotrans_8-10"/>
</dbReference>
<accession>A0A5J4YHD8</accession>
<comment type="similarity">
    <text evidence="2">Belongs to the sulfotransferase 2 family.</text>
</comment>
<dbReference type="GO" id="GO:0000139">
    <property type="term" value="C:Golgi membrane"/>
    <property type="evidence" value="ECO:0007669"/>
    <property type="project" value="UniProtKB-SubCell"/>
</dbReference>
<feature type="transmembrane region" description="Helical" evidence="10">
    <location>
        <begin position="146"/>
        <end position="168"/>
    </location>
</feature>
<proteinExistence type="inferred from homology"/>
<comment type="caution">
    <text evidence="11">The sequence shown here is derived from an EMBL/GenBank/DDBJ whole genome shotgun (WGS) entry which is preliminary data.</text>
</comment>
<dbReference type="InterPro" id="IPR005331">
    <property type="entry name" value="Sulfotransferase"/>
</dbReference>
<dbReference type="EMBL" id="VRMN01000018">
    <property type="protein sequence ID" value="KAA8490829.1"/>
    <property type="molecule type" value="Genomic_DNA"/>
</dbReference>
<feature type="compositionally biased region" description="Basic and acidic residues" evidence="9">
    <location>
        <begin position="236"/>
        <end position="255"/>
    </location>
</feature>
<feature type="compositionally biased region" description="Low complexity" evidence="9">
    <location>
        <begin position="7"/>
        <end position="18"/>
    </location>
</feature>
<feature type="compositionally biased region" description="Basic and acidic residues" evidence="9">
    <location>
        <begin position="277"/>
        <end position="296"/>
    </location>
</feature>
<feature type="compositionally biased region" description="Low complexity" evidence="9">
    <location>
        <begin position="297"/>
        <end position="311"/>
    </location>
</feature>
<comment type="subcellular location">
    <subcellularLocation>
        <location evidence="1">Golgi apparatus membrane</location>
        <topology evidence="1">Single-pass type II membrane protein</topology>
    </subcellularLocation>
</comment>
<dbReference type="Pfam" id="PF03567">
    <property type="entry name" value="Sulfotransfer_2"/>
    <property type="match status" value="1"/>
</dbReference>
<name>A0A5J4YHD8_PORPP</name>
<dbReference type="AlphaFoldDB" id="A0A5J4YHD8"/>
<reference evidence="12" key="1">
    <citation type="journal article" date="2019" name="Nat. Commun.">
        <title>Expansion of phycobilisome linker gene families in mesophilic red algae.</title>
        <authorList>
            <person name="Lee J."/>
            <person name="Kim D."/>
            <person name="Bhattacharya D."/>
            <person name="Yoon H.S."/>
        </authorList>
    </citation>
    <scope>NUCLEOTIDE SEQUENCE [LARGE SCALE GENOMIC DNA]</scope>
    <source>
        <strain evidence="12">CCMP 1328</strain>
    </source>
</reference>
<evidence type="ECO:0000256" key="8">
    <source>
        <dbReference type="ARBA" id="ARBA00023180"/>
    </source>
</evidence>
<evidence type="ECO:0000256" key="7">
    <source>
        <dbReference type="ARBA" id="ARBA00023136"/>
    </source>
</evidence>
<dbReference type="OrthoDB" id="2019940at2759"/>
<keyword evidence="8" id="KW-0325">Glycoprotein</keyword>
<evidence type="ECO:0000256" key="1">
    <source>
        <dbReference type="ARBA" id="ARBA00004323"/>
    </source>
</evidence>
<dbReference type="PANTHER" id="PTHR12137:SF54">
    <property type="entry name" value="CARBOHYDRATE SULFOTRANSFERASE"/>
    <property type="match status" value="1"/>
</dbReference>
<organism evidence="11 12">
    <name type="scientific">Porphyridium purpureum</name>
    <name type="common">Red alga</name>
    <name type="synonym">Porphyridium cruentum</name>
    <dbReference type="NCBI Taxonomy" id="35688"/>
    <lineage>
        <taxon>Eukaryota</taxon>
        <taxon>Rhodophyta</taxon>
        <taxon>Bangiophyceae</taxon>
        <taxon>Porphyridiales</taxon>
        <taxon>Porphyridiaceae</taxon>
        <taxon>Porphyridium</taxon>
    </lineage>
</organism>
<evidence type="ECO:0000256" key="9">
    <source>
        <dbReference type="SAM" id="MobiDB-lite"/>
    </source>
</evidence>
<dbReference type="GO" id="GO:0008146">
    <property type="term" value="F:sulfotransferase activity"/>
    <property type="evidence" value="ECO:0007669"/>
    <property type="project" value="InterPro"/>
</dbReference>
<evidence type="ECO:0000256" key="2">
    <source>
        <dbReference type="ARBA" id="ARBA00006339"/>
    </source>
</evidence>
<keyword evidence="12" id="KW-1185">Reference proteome</keyword>
<feature type="compositionally biased region" description="Low complexity" evidence="9">
    <location>
        <begin position="183"/>
        <end position="196"/>
    </location>
</feature>
<dbReference type="PANTHER" id="PTHR12137">
    <property type="entry name" value="CARBOHYDRATE SULFOTRANSFERASE"/>
    <property type="match status" value="1"/>
</dbReference>
<keyword evidence="6" id="KW-0333">Golgi apparatus</keyword>
<evidence type="ECO:0000256" key="4">
    <source>
        <dbReference type="ARBA" id="ARBA00022692"/>
    </source>
</evidence>
<keyword evidence="5 10" id="KW-1133">Transmembrane helix</keyword>
<evidence type="ECO:0000256" key="6">
    <source>
        <dbReference type="ARBA" id="ARBA00023034"/>
    </source>
</evidence>
<evidence type="ECO:0000313" key="12">
    <source>
        <dbReference type="Proteomes" id="UP000324585"/>
    </source>
</evidence>
<feature type="compositionally biased region" description="Basic and acidic residues" evidence="9">
    <location>
        <begin position="216"/>
        <end position="226"/>
    </location>
</feature>
<evidence type="ECO:0000313" key="11">
    <source>
        <dbReference type="EMBL" id="KAA8490829.1"/>
    </source>
</evidence>
<sequence>MNEMQSRYRGANAGRRYAPITHGSQRAPGNTDGGEVPAAAYSAGGMAPPQDPHAAAHLPHVYAQAPGVQQVMGALPPHVPVYGLDKGSTFDAGWPMPAQKHVGAPQYPYSPAHSSSAPYTEYSERSYALPSAAQSSHFVPQKTRSWMFFALLSFFVFIFFASAMLGFVPVSEHTAESQRHEASGSSSASPSSQTVSYNPMEDHKMGRLPVTPPVDMQHEASVHSDETSASQAQAERVTENFERTPSRGERERVARESVPTAPSGELSGSAGGFDALTWRDRTVSNRESPDEPRQNEQQRQQQEQNDQLQQETVARPAQEETRASVLSSPSAPTGGAPPGVDVKTYNAMVAKVGFFSTFEVTRDPIFRAPSVSLQQKLQGRALVPVGAIDGEMIRKQRFAERIIVSEKNKMVYCPVPKAANSTWKVLIRKHEGFADYKSLQVANMKSANGLTYLKDFSAERIEEILTDPSWFRFLVGREPFTRHLSAYLNKFMNKPTISEEYHNYYRQLMHFGLSAKEITERPRPTFAEYTAEIRRKNPEYHNEHWAPQYYICGMSLVPYDFVGKLEQIDQDSQIVFEALGWHGESFPSQKEVGFLSSGTKSKKAEYYSKHAVLIDDLLQKFARDFELLQYSTEWSFDA</sequence>
<keyword evidence="7 10" id="KW-0472">Membrane</keyword>
<evidence type="ECO:0000256" key="5">
    <source>
        <dbReference type="ARBA" id="ARBA00022989"/>
    </source>
</evidence>
<dbReference type="Proteomes" id="UP000324585">
    <property type="component" value="Unassembled WGS sequence"/>
</dbReference>
<feature type="region of interest" description="Disordered" evidence="9">
    <location>
        <begin position="178"/>
        <end position="338"/>
    </location>
</feature>
<feature type="region of interest" description="Disordered" evidence="9">
    <location>
        <begin position="1"/>
        <end position="50"/>
    </location>
</feature>